<dbReference type="CDD" id="cd16352">
    <property type="entry name" value="CheD"/>
    <property type="match status" value="1"/>
</dbReference>
<dbReference type="SUPFAM" id="SSF64438">
    <property type="entry name" value="CNF1/YfiH-like putative cysteine hydrolases"/>
    <property type="match status" value="1"/>
</dbReference>
<dbReference type="EMBL" id="JSYZ01000005">
    <property type="protein sequence ID" value="KPA91751.1"/>
    <property type="molecule type" value="Genomic_DNA"/>
</dbReference>
<comment type="function">
    <text evidence="3">Probably deamidates glutamine residues to glutamate on methyl-accepting chemotaxis receptors (MCPs), playing an important role in chemotaxis.</text>
</comment>
<dbReference type="Proteomes" id="UP000037931">
    <property type="component" value="Unassembled WGS sequence"/>
</dbReference>
<dbReference type="GO" id="GO:0050568">
    <property type="term" value="F:protein-glutamine glutaminase activity"/>
    <property type="evidence" value="ECO:0007669"/>
    <property type="project" value="UniProtKB-UniRule"/>
</dbReference>
<dbReference type="RefSeq" id="WP_054059327.1">
    <property type="nucleotide sequence ID" value="NZ_JSYZ01000005.1"/>
</dbReference>
<dbReference type="Pfam" id="PF03975">
    <property type="entry name" value="CheD"/>
    <property type="match status" value="1"/>
</dbReference>
<evidence type="ECO:0000256" key="3">
    <source>
        <dbReference type="HAMAP-Rule" id="MF_01440"/>
    </source>
</evidence>
<gene>
    <name evidence="3" type="primary">cheD</name>
    <name evidence="4" type="ORF">PF66_01774</name>
</gene>
<evidence type="ECO:0000313" key="4">
    <source>
        <dbReference type="EMBL" id="KPA91751.1"/>
    </source>
</evidence>
<evidence type="ECO:0000313" key="5">
    <source>
        <dbReference type="Proteomes" id="UP000037931"/>
    </source>
</evidence>
<protein>
    <recommendedName>
        <fullName evidence="3">Probable chemoreceptor glutamine deamidase CheD</fullName>
        <ecNumber evidence="3">3.5.1.44</ecNumber>
    </recommendedName>
</protein>
<dbReference type="InterPro" id="IPR005659">
    <property type="entry name" value="Chemorcpt_Glu_NH3ase_CheD"/>
</dbReference>
<dbReference type="STRING" id="50340.PF66_01774"/>
<dbReference type="HAMAP" id="MF_01440">
    <property type="entry name" value="CheD"/>
    <property type="match status" value="1"/>
</dbReference>
<dbReference type="Gene3D" id="3.30.1330.200">
    <property type="match status" value="1"/>
</dbReference>
<evidence type="ECO:0000256" key="2">
    <source>
        <dbReference type="ARBA" id="ARBA00022801"/>
    </source>
</evidence>
<dbReference type="EC" id="3.5.1.44" evidence="3"/>
<comment type="caution">
    <text evidence="4">The sequence shown here is derived from an EMBL/GenBank/DDBJ whole genome shotgun (WGS) entry which is preliminary data.</text>
</comment>
<dbReference type="PATRIC" id="fig|50340.43.peg.5031"/>
<accession>A0A0M9GI12</accession>
<dbReference type="InterPro" id="IPR038592">
    <property type="entry name" value="CheD-like_sf"/>
</dbReference>
<keyword evidence="1 3" id="KW-0145">Chemotaxis</keyword>
<name>A0A0M9GI12_9PSED</name>
<dbReference type="GO" id="GO:0006935">
    <property type="term" value="P:chemotaxis"/>
    <property type="evidence" value="ECO:0007669"/>
    <property type="project" value="UniProtKB-UniRule"/>
</dbReference>
<organism evidence="4 5">
    <name type="scientific">Pseudomonas asplenii</name>
    <dbReference type="NCBI Taxonomy" id="53407"/>
    <lineage>
        <taxon>Bacteria</taxon>
        <taxon>Pseudomonadati</taxon>
        <taxon>Pseudomonadota</taxon>
        <taxon>Gammaproteobacteria</taxon>
        <taxon>Pseudomonadales</taxon>
        <taxon>Pseudomonadaceae</taxon>
        <taxon>Pseudomonas</taxon>
    </lineage>
</organism>
<proteinExistence type="inferred from homology"/>
<keyword evidence="5" id="KW-1185">Reference proteome</keyword>
<evidence type="ECO:0000256" key="1">
    <source>
        <dbReference type="ARBA" id="ARBA00022500"/>
    </source>
</evidence>
<keyword evidence="2 3" id="KW-0378">Hydrolase</keyword>
<sequence length="169" mass="18954">MRKPKGIIEVFLQPGELYFGDRYTRLRTLLGSCVSIVLWHRAALLGGMCHYLLPTCSHPNQKPDSRYADVALHQLLQEVRMSGTHARDYRISLFGGGNMLESRSRQHIGRKNIEAGLVLLAAHGLTCHARDVGGEGYRSLIFDVWSGNIALRQPHPQQVASRHDEARST</sequence>
<comment type="similarity">
    <text evidence="3">Belongs to the CheD family.</text>
</comment>
<dbReference type="AlphaFoldDB" id="A0A0M9GI12"/>
<dbReference type="InterPro" id="IPR011324">
    <property type="entry name" value="Cytotoxic_necrot_fac-like_cat"/>
</dbReference>
<comment type="catalytic activity">
    <reaction evidence="3">
        <text>L-glutaminyl-[protein] + H2O = L-glutamyl-[protein] + NH4(+)</text>
        <dbReference type="Rhea" id="RHEA:16441"/>
        <dbReference type="Rhea" id="RHEA-COMP:10207"/>
        <dbReference type="Rhea" id="RHEA-COMP:10208"/>
        <dbReference type="ChEBI" id="CHEBI:15377"/>
        <dbReference type="ChEBI" id="CHEBI:28938"/>
        <dbReference type="ChEBI" id="CHEBI:29973"/>
        <dbReference type="ChEBI" id="CHEBI:30011"/>
        <dbReference type="EC" id="3.5.1.44"/>
    </reaction>
</comment>
<dbReference type="OrthoDB" id="9807202at2"/>
<reference evidence="4 5" key="1">
    <citation type="journal article" date="2015" name="PLoS ONE">
        <title>Rice-Infecting Pseudomonas Genomes Are Highly Accessorized and Harbor Multiple Putative Virulence Mechanisms to Cause Sheath Brown Rot.</title>
        <authorList>
            <person name="Quibod I.L."/>
            <person name="Grande G."/>
            <person name="Oreiro E.G."/>
            <person name="Borja F.N."/>
            <person name="Dossa G.S."/>
            <person name="Mauleon R."/>
            <person name="Cruz C.V."/>
            <person name="Oliva R."/>
        </authorList>
    </citation>
    <scope>NUCLEOTIDE SEQUENCE [LARGE SCALE GENOMIC DNA]</scope>
    <source>
        <strain evidence="4 5">IRRI 6609</strain>
    </source>
</reference>
<dbReference type="PANTHER" id="PTHR35147:SF3">
    <property type="entry name" value="CHEMORECEPTOR GLUTAMINE DEAMIDASE CHED 1-RELATED"/>
    <property type="match status" value="1"/>
</dbReference>
<dbReference type="PANTHER" id="PTHR35147">
    <property type="entry name" value="CHEMORECEPTOR GLUTAMINE DEAMIDASE CHED-RELATED"/>
    <property type="match status" value="1"/>
</dbReference>